<protein>
    <submittedName>
        <fullName evidence="2">Phage tail assembly protein</fullName>
    </submittedName>
</protein>
<comment type="caution">
    <text evidence="2">The sequence shown here is derived from an EMBL/GenBank/DDBJ whole genome shotgun (WGS) entry which is preliminary data.</text>
</comment>
<organism evidence="2 3">
    <name type="scientific">Agathobacter rectalis</name>
    <dbReference type="NCBI Taxonomy" id="39491"/>
    <lineage>
        <taxon>Bacteria</taxon>
        <taxon>Bacillati</taxon>
        <taxon>Bacillota</taxon>
        <taxon>Clostridia</taxon>
        <taxon>Lachnospirales</taxon>
        <taxon>Lachnospiraceae</taxon>
        <taxon>Agathobacter</taxon>
    </lineage>
</organism>
<evidence type="ECO:0000256" key="1">
    <source>
        <dbReference type="SAM" id="MobiDB-lite"/>
    </source>
</evidence>
<reference evidence="2 3" key="1">
    <citation type="submission" date="2019-08" db="EMBL/GenBank/DDBJ databases">
        <authorList>
            <person name="Duncan S."/>
            <person name="Walker A."/>
        </authorList>
    </citation>
    <scope>NUCLEOTIDE SEQUENCE [LARGE SCALE GENOMIC DNA]</scope>
    <source>
        <strain evidence="2 3">L2-21</strain>
    </source>
</reference>
<evidence type="ECO:0000313" key="3">
    <source>
        <dbReference type="Proteomes" id="UP000324325"/>
    </source>
</evidence>
<dbReference type="RefSeq" id="WP_148884713.1">
    <property type="nucleotide sequence ID" value="NZ_VSTG01000001.1"/>
</dbReference>
<reference evidence="2 3" key="2">
    <citation type="submission" date="2019-09" db="EMBL/GenBank/DDBJ databases">
        <title>Strain-level analysis of Eubacterium rectale using genomes from metagenomes.</title>
        <authorList>
            <person name="Karcher N."/>
            <person name="Segata N."/>
        </authorList>
    </citation>
    <scope>NUCLEOTIDE SEQUENCE [LARGE SCALE GENOMIC DNA]</scope>
    <source>
        <strain evidence="2 3">L2-21</strain>
    </source>
</reference>
<proteinExistence type="predicted"/>
<dbReference type="EMBL" id="VSTG01000001">
    <property type="protein sequence ID" value="TYL60131.1"/>
    <property type="molecule type" value="Genomic_DNA"/>
</dbReference>
<dbReference type="AlphaFoldDB" id="A0A5S4VTI7"/>
<feature type="region of interest" description="Disordered" evidence="1">
    <location>
        <begin position="1"/>
        <end position="21"/>
    </location>
</feature>
<evidence type="ECO:0000313" key="2">
    <source>
        <dbReference type="EMBL" id="TYL60131.1"/>
    </source>
</evidence>
<gene>
    <name evidence="2" type="ORF">FYL37_00570</name>
</gene>
<accession>A0A5S4VTI7</accession>
<feature type="compositionally biased region" description="Basic and acidic residues" evidence="1">
    <location>
        <begin position="1"/>
        <end position="15"/>
    </location>
</feature>
<name>A0A5S4VTI7_9FIRM</name>
<sequence>MSKEDNYEVTAREDVTADIPVANVPEGAENALLPKKESEDDDLIVKFRKPFDFEGEIYEKLDLHALEDIRGRDLTAIEKAFNKTGISSFMPETTTTYAKIVATKVTGLPAEFFEDLPGYEIEKIKNVVTGFFYKDE</sequence>
<dbReference type="Proteomes" id="UP000324325">
    <property type="component" value="Unassembled WGS sequence"/>
</dbReference>